<sequence length="303" mass="34237">MDESSTSQTKINVTESTSTWEKIDNDIFVHAVQNTIIEIHDDCSQPNHNIKKNISVIMNVQDKTKRNDRIQIKQEKHDGRRNSKYQRKKKQKKFQNTRYSTRFPHKSHCILCGEVRPKNRSHSHQCRGIFSAANPWTSERNCMPRQIDPLRGVTNPYNPWYGRTNSFAAKMQSLSPPRADTGGLSALTSWINNRMNALQNVTMISDGSWNSCRVSNNVSMAASSGNLLNVVDSQHWNASGTNDVIHPSAFGNIHNAPPTRDAEKTRTPASIDNPIKAYEEIRTNVTESTSASKEVNGTKIFRS</sequence>
<evidence type="ECO:0000313" key="2">
    <source>
        <dbReference type="EMBL" id="KAJ6646033.1"/>
    </source>
</evidence>
<comment type="caution">
    <text evidence="2">The sequence shown here is derived from an EMBL/GenBank/DDBJ whole genome shotgun (WGS) entry which is preliminary data.</text>
</comment>
<name>A0A9Q0N9G8_9DIPT</name>
<proteinExistence type="predicted"/>
<dbReference type="AlphaFoldDB" id="A0A9Q0N9G8"/>
<evidence type="ECO:0000256" key="1">
    <source>
        <dbReference type="SAM" id="MobiDB-lite"/>
    </source>
</evidence>
<gene>
    <name evidence="2" type="ORF">Bhyg_01242</name>
</gene>
<dbReference type="Proteomes" id="UP001151699">
    <property type="component" value="Chromosome A"/>
</dbReference>
<accession>A0A9Q0N9G8</accession>
<organism evidence="2 3">
    <name type="scientific">Pseudolycoriella hygida</name>
    <dbReference type="NCBI Taxonomy" id="35572"/>
    <lineage>
        <taxon>Eukaryota</taxon>
        <taxon>Metazoa</taxon>
        <taxon>Ecdysozoa</taxon>
        <taxon>Arthropoda</taxon>
        <taxon>Hexapoda</taxon>
        <taxon>Insecta</taxon>
        <taxon>Pterygota</taxon>
        <taxon>Neoptera</taxon>
        <taxon>Endopterygota</taxon>
        <taxon>Diptera</taxon>
        <taxon>Nematocera</taxon>
        <taxon>Sciaroidea</taxon>
        <taxon>Sciaridae</taxon>
        <taxon>Pseudolycoriella</taxon>
    </lineage>
</organism>
<feature type="region of interest" description="Disordered" evidence="1">
    <location>
        <begin position="252"/>
        <end position="273"/>
    </location>
</feature>
<protein>
    <submittedName>
        <fullName evidence="2">Uncharacterized protein</fullName>
    </submittedName>
</protein>
<dbReference type="EMBL" id="WJQU01000001">
    <property type="protein sequence ID" value="KAJ6646033.1"/>
    <property type="molecule type" value="Genomic_DNA"/>
</dbReference>
<feature type="compositionally biased region" description="Basic residues" evidence="1">
    <location>
        <begin position="82"/>
        <end position="95"/>
    </location>
</feature>
<keyword evidence="3" id="KW-1185">Reference proteome</keyword>
<reference evidence="2" key="1">
    <citation type="submission" date="2022-07" db="EMBL/GenBank/DDBJ databases">
        <authorList>
            <person name="Trinca V."/>
            <person name="Uliana J.V.C."/>
            <person name="Torres T.T."/>
            <person name="Ward R.J."/>
            <person name="Monesi N."/>
        </authorList>
    </citation>
    <scope>NUCLEOTIDE SEQUENCE</scope>
    <source>
        <strain evidence="2">HSMRA1968</strain>
        <tissue evidence="2">Whole embryos</tissue>
    </source>
</reference>
<feature type="region of interest" description="Disordered" evidence="1">
    <location>
        <begin position="73"/>
        <end position="97"/>
    </location>
</feature>
<evidence type="ECO:0000313" key="3">
    <source>
        <dbReference type="Proteomes" id="UP001151699"/>
    </source>
</evidence>